<dbReference type="EMBL" id="JAKCXM010000207">
    <property type="protein sequence ID" value="KAJ0398682.1"/>
    <property type="molecule type" value="Genomic_DNA"/>
</dbReference>
<feature type="region of interest" description="Disordered" evidence="1">
    <location>
        <begin position="259"/>
        <end position="281"/>
    </location>
</feature>
<organism evidence="2 3">
    <name type="scientific">Pythium insidiosum</name>
    <name type="common">Pythiosis disease agent</name>
    <dbReference type="NCBI Taxonomy" id="114742"/>
    <lineage>
        <taxon>Eukaryota</taxon>
        <taxon>Sar</taxon>
        <taxon>Stramenopiles</taxon>
        <taxon>Oomycota</taxon>
        <taxon>Peronosporomycetes</taxon>
        <taxon>Pythiales</taxon>
        <taxon>Pythiaceae</taxon>
        <taxon>Pythium</taxon>
    </lineage>
</organism>
<evidence type="ECO:0000313" key="2">
    <source>
        <dbReference type="EMBL" id="KAJ0398682.1"/>
    </source>
</evidence>
<proteinExistence type="predicted"/>
<evidence type="ECO:0000256" key="1">
    <source>
        <dbReference type="SAM" id="MobiDB-lite"/>
    </source>
</evidence>
<reference evidence="2" key="1">
    <citation type="submission" date="2021-12" db="EMBL/GenBank/DDBJ databases">
        <title>Prjna785345.</title>
        <authorList>
            <person name="Rujirawat T."/>
            <person name="Krajaejun T."/>
        </authorList>
    </citation>
    <scope>NUCLEOTIDE SEQUENCE</scope>
    <source>
        <strain evidence="2">Pi057C3</strain>
    </source>
</reference>
<keyword evidence="3" id="KW-1185">Reference proteome</keyword>
<dbReference type="AlphaFoldDB" id="A0AAD5M8R2"/>
<gene>
    <name evidence="2" type="ORF">P43SY_006260</name>
</gene>
<accession>A0AAD5M8R2</accession>
<name>A0AAD5M8R2_PYTIN</name>
<sequence length="488" mass="54493">MASPVNPGTAAPPLSLHTSEAYVVSGHCALQLSPGATSDEIQAILDVFEVITQYLDRAMLTQNLALLRRMFADYLCARETTMTEFAAFGASLITVTPVRREPDEELPTIQLPTNQLARAREVIRAFIVYIDQRLVVKNAVVLQFLCLAVSFGDLVALTRWVSTPSSANNVPCVLPYERTDTAPQITPSGLEFERPEMPPMPPAPVPMAPPAMLITAFNHPPPSHLSTPRHAVAVEKAPLSLNPSQKRQRLTTNDSLWVGRSSGTKIAGDSPSPSPSIAPESAMSPATCERIVQTFQALEKKAPWRGVYPADMPLPVDEQTAPELSAKLRLFWRQFARAVWERSFWAPLSKHEGRAAYAARRSRQQSASNMFGAIMRQAYRELGAEFFVRLERARHPGWWYRGAVVSMEEMYLAVGEDAMWDYVRSQYRNRFPNSDALVENMRTTNIVRLQQTQRVVSPAMWLQSMDDEALEMKRAVQAARQAMDAQRG</sequence>
<dbReference type="Proteomes" id="UP001209570">
    <property type="component" value="Unassembled WGS sequence"/>
</dbReference>
<protein>
    <submittedName>
        <fullName evidence="2">Uncharacterized protein</fullName>
    </submittedName>
</protein>
<comment type="caution">
    <text evidence="2">The sequence shown here is derived from an EMBL/GenBank/DDBJ whole genome shotgun (WGS) entry which is preliminary data.</text>
</comment>
<evidence type="ECO:0000313" key="3">
    <source>
        <dbReference type="Proteomes" id="UP001209570"/>
    </source>
</evidence>